<evidence type="ECO:0000259" key="3">
    <source>
        <dbReference type="PROSITE" id="PS50405"/>
    </source>
</evidence>
<dbReference type="CDD" id="cd03045">
    <property type="entry name" value="GST_N_Delta_Epsilon"/>
    <property type="match status" value="1"/>
</dbReference>
<protein>
    <submittedName>
        <fullName evidence="5 6">Glutathione S-transferase 1-1-like</fullName>
    </submittedName>
</protein>
<dbReference type="InterPro" id="IPR036282">
    <property type="entry name" value="Glutathione-S-Trfase_C_sf"/>
</dbReference>
<dbReference type="Gene3D" id="1.20.1050.10">
    <property type="match status" value="1"/>
</dbReference>
<dbReference type="GO" id="GO:0004364">
    <property type="term" value="F:glutathione transferase activity"/>
    <property type="evidence" value="ECO:0007669"/>
    <property type="project" value="TreeGrafter"/>
</dbReference>
<dbReference type="FunFam" id="3.40.30.10:FF:000034">
    <property type="entry name" value="glutathione S-transferase 1"/>
    <property type="match status" value="1"/>
</dbReference>
<evidence type="ECO:0000256" key="1">
    <source>
        <dbReference type="ARBA" id="ARBA00011738"/>
    </source>
</evidence>
<dbReference type="SFLD" id="SFLDG00358">
    <property type="entry name" value="Main_(cytGST)"/>
    <property type="match status" value="1"/>
</dbReference>
<accession>A0AAJ7C513</accession>
<dbReference type="Gene3D" id="3.40.30.10">
    <property type="entry name" value="Glutaredoxin"/>
    <property type="match status" value="1"/>
</dbReference>
<dbReference type="InterPro" id="IPR004045">
    <property type="entry name" value="Glutathione_S-Trfase_N"/>
</dbReference>
<feature type="domain" description="GST N-terminal" evidence="2">
    <location>
        <begin position="1"/>
        <end position="82"/>
    </location>
</feature>
<dbReference type="SFLD" id="SFLDG01153">
    <property type="entry name" value="Main.4:_Theta-like"/>
    <property type="match status" value="1"/>
</dbReference>
<sequence length="216" mass="24360">MTIDLYYVPTSPPVRIVRLVAAAVGIPLNLKLVNLKAGEQLEPEFLKKNIQHAVPTIDDNGFYLSESRAIAIYLVDKYAKNDELYPKDPEARALVNQRLFFDATTLYQRFIDYYFPVIFAGASFDPAALVKIDEAFGWLDSFLEGQEYLAGNNLTIADLALVAGVSTYDSFDYDLSKYENVVRWYSHLKKTAPQYDQANGNGVEELRANSAVLLRK</sequence>
<dbReference type="RefSeq" id="XP_024944077.1">
    <property type="nucleotide sequence ID" value="XM_025088309.1"/>
</dbReference>
<dbReference type="FunFam" id="1.20.1050.10:FF:000007">
    <property type="entry name" value="Glutathione S-transferase 1-1"/>
    <property type="match status" value="1"/>
</dbReference>
<dbReference type="CDD" id="cd03177">
    <property type="entry name" value="GST_C_Delta_Epsilon"/>
    <property type="match status" value="1"/>
</dbReference>
<evidence type="ECO:0000259" key="2">
    <source>
        <dbReference type="PROSITE" id="PS50404"/>
    </source>
</evidence>
<dbReference type="Proteomes" id="UP000694920">
    <property type="component" value="Unplaced"/>
</dbReference>
<dbReference type="SUPFAM" id="SSF52833">
    <property type="entry name" value="Thioredoxin-like"/>
    <property type="match status" value="1"/>
</dbReference>
<comment type="subunit">
    <text evidence="1">Homodimer.</text>
</comment>
<dbReference type="Pfam" id="PF13417">
    <property type="entry name" value="GST_N_3"/>
    <property type="match status" value="1"/>
</dbReference>
<dbReference type="PROSITE" id="PS50405">
    <property type="entry name" value="GST_CTER"/>
    <property type="match status" value="1"/>
</dbReference>
<gene>
    <name evidence="5 6" type="primary">LOC107271059</name>
</gene>
<dbReference type="InterPro" id="IPR040079">
    <property type="entry name" value="Glutathione_S-Trfase"/>
</dbReference>
<dbReference type="AlphaFoldDB" id="A0AAJ7C513"/>
<dbReference type="InterPro" id="IPR036249">
    <property type="entry name" value="Thioredoxin-like_sf"/>
</dbReference>
<dbReference type="PANTHER" id="PTHR43969">
    <property type="entry name" value="GLUTATHIONE S TRANSFERASE D10, ISOFORM A-RELATED"/>
    <property type="match status" value="1"/>
</dbReference>
<dbReference type="InterPro" id="IPR010987">
    <property type="entry name" value="Glutathione-S-Trfase_C-like"/>
</dbReference>
<dbReference type="SFLD" id="SFLDS00019">
    <property type="entry name" value="Glutathione_Transferase_(cytos"/>
    <property type="match status" value="1"/>
</dbReference>
<dbReference type="PROSITE" id="PS50404">
    <property type="entry name" value="GST_NTER"/>
    <property type="match status" value="1"/>
</dbReference>
<dbReference type="PANTHER" id="PTHR43969:SF9">
    <property type="entry name" value="GLUTATHIONE S TRANSFERASE D10, ISOFORM A-RELATED"/>
    <property type="match status" value="1"/>
</dbReference>
<evidence type="ECO:0000313" key="5">
    <source>
        <dbReference type="RefSeq" id="XP_015602125.1"/>
    </source>
</evidence>
<feature type="domain" description="GST C-terminal" evidence="3">
    <location>
        <begin position="88"/>
        <end position="212"/>
    </location>
</feature>
<name>A0AAJ7C513_CEPCN</name>
<evidence type="ECO:0000313" key="6">
    <source>
        <dbReference type="RefSeq" id="XP_024944077.1"/>
    </source>
</evidence>
<organism evidence="4 5">
    <name type="scientific">Cephus cinctus</name>
    <name type="common">Wheat stem sawfly</name>
    <dbReference type="NCBI Taxonomy" id="211228"/>
    <lineage>
        <taxon>Eukaryota</taxon>
        <taxon>Metazoa</taxon>
        <taxon>Ecdysozoa</taxon>
        <taxon>Arthropoda</taxon>
        <taxon>Hexapoda</taxon>
        <taxon>Insecta</taxon>
        <taxon>Pterygota</taxon>
        <taxon>Neoptera</taxon>
        <taxon>Endopterygota</taxon>
        <taxon>Hymenoptera</taxon>
        <taxon>Cephoidea</taxon>
        <taxon>Cephidae</taxon>
        <taxon>Cephus</taxon>
    </lineage>
</organism>
<evidence type="ECO:0000313" key="4">
    <source>
        <dbReference type="Proteomes" id="UP000694920"/>
    </source>
</evidence>
<dbReference type="InterPro" id="IPR004046">
    <property type="entry name" value="GST_C"/>
</dbReference>
<dbReference type="GO" id="GO:0006749">
    <property type="term" value="P:glutathione metabolic process"/>
    <property type="evidence" value="ECO:0007669"/>
    <property type="project" value="TreeGrafter"/>
</dbReference>
<reference evidence="5 6" key="1">
    <citation type="submission" date="2025-04" db="UniProtKB">
        <authorList>
            <consortium name="RefSeq"/>
        </authorList>
    </citation>
    <scope>IDENTIFICATION</scope>
</reference>
<dbReference type="Pfam" id="PF00043">
    <property type="entry name" value="GST_C"/>
    <property type="match status" value="1"/>
</dbReference>
<dbReference type="SUPFAM" id="SSF47616">
    <property type="entry name" value="GST C-terminal domain-like"/>
    <property type="match status" value="1"/>
</dbReference>
<dbReference type="GeneID" id="107271059"/>
<dbReference type="RefSeq" id="XP_015602125.1">
    <property type="nucleotide sequence ID" value="XM_015746639.2"/>
</dbReference>
<keyword evidence="4" id="KW-1185">Reference proteome</keyword>
<proteinExistence type="predicted"/>
<dbReference type="KEGG" id="ccin:107271059"/>